<feature type="domain" description="GGDEF" evidence="3">
    <location>
        <begin position="403"/>
        <end position="539"/>
    </location>
</feature>
<dbReference type="PROSITE" id="PS50883">
    <property type="entry name" value="EAL"/>
    <property type="match status" value="1"/>
</dbReference>
<keyword evidence="1" id="KW-0472">Membrane</keyword>
<dbReference type="InterPro" id="IPR052155">
    <property type="entry name" value="Biofilm_reg_signaling"/>
</dbReference>
<evidence type="ECO:0000256" key="1">
    <source>
        <dbReference type="SAM" id="Phobius"/>
    </source>
</evidence>
<evidence type="ECO:0000313" key="5">
    <source>
        <dbReference type="Proteomes" id="UP000664800"/>
    </source>
</evidence>
<protein>
    <submittedName>
        <fullName evidence="4">EAL domain-containing protein</fullName>
    </submittedName>
</protein>
<dbReference type="RefSeq" id="WP_276733120.1">
    <property type="nucleotide sequence ID" value="NZ_JAFKMR010000046.1"/>
</dbReference>
<evidence type="ECO:0000259" key="3">
    <source>
        <dbReference type="PROSITE" id="PS50887"/>
    </source>
</evidence>
<keyword evidence="1" id="KW-0812">Transmembrane</keyword>
<sequence length="931" mass="101526">MTSEPNVNGASPDTLTFGMEQQSELPLSASGQAPQLAPTPIVQRWIRRTYWTLFITFVVLALVYAVTSWRGQREILYGSLDTSSSFLVSATQSYFQGFSSVLEATGSDLQDKADLLQHPEVLQILLERRQALLPGSLSINIVSADGRFLGSSLRSDKLPDLQHYPDLLHALARLRAQPQKNKLIIGRPLIGPLVGKWVIPLVREIPAGQTHPAFYVIAAVSTQAFLQQTLANTALPYSGIAAVLARNDGYVLARWPAPKEASFFSKPQTGVFVQSLTNQPTAPSAHYNGWVAADGSMRIGSWQRLPGYPDLAVAVSVPGSLLWTQYLHTIWPPMVGLLLLLLLLTVLYRYATGQIGREQALAQVQQQRLRTLAITDPLTAVGNRALLRERLQVALETAWRRQGEFGLLLLDLDGFKQVNDAYGHSAGDALLRETAQRLQAILREGEVMARMGGDEFAVLLTEGLGSGEIAAEAAAQRILSALRQPFDLGVGRQASISVSLGCALYPQDGGDAETLLRRADLALYAAKAAGRDRYLRFKPDFEREAQRQKNLLESVEAALQQGRLSLNYQPIVAIGGDPARPAVVGVEALLRLQTEQGGQMVAADFASVLDHGRLARAIGRFVLDQALTQGVQWRAEGLELHIAVNISAEHLLAPEFLDDLHQALHNHPGFPASGLMLEVTESAPLRNLEQARQILQSCQDLGLSVALDDFGTGAASLTYLQQLPAQSIKIDQSFVRDMVNDPKDFAIVSAVVTAANLLGLEVIGEGAETLEHLSVLAAMNCTLAQGYAIARPLPADAVATWVQTWVRPTANLRAAEFPHEVEVAQLRRVERLQQAVRGEVPFPDHVLDVAAENQCHLGLWLNGQGRLYYGRDPRYALLLEQHAEIHELARQAKAALDLGELNAARRYGQDVAELSAIVLAGIRQLSATPQD</sequence>
<dbReference type="Pfam" id="PF00563">
    <property type="entry name" value="EAL"/>
    <property type="match status" value="1"/>
</dbReference>
<dbReference type="CDD" id="cd12914">
    <property type="entry name" value="PDC1_DGC_like"/>
    <property type="match status" value="1"/>
</dbReference>
<dbReference type="GO" id="GO:0003824">
    <property type="term" value="F:catalytic activity"/>
    <property type="evidence" value="ECO:0007669"/>
    <property type="project" value="UniProtKB-ARBA"/>
</dbReference>
<gene>
    <name evidence="4" type="ORF">J0I24_16250</name>
</gene>
<evidence type="ECO:0000259" key="2">
    <source>
        <dbReference type="PROSITE" id="PS50883"/>
    </source>
</evidence>
<dbReference type="InterPro" id="IPR035919">
    <property type="entry name" value="EAL_sf"/>
</dbReference>
<dbReference type="CDD" id="cd01948">
    <property type="entry name" value="EAL"/>
    <property type="match status" value="1"/>
</dbReference>
<dbReference type="InterPro" id="IPR000160">
    <property type="entry name" value="GGDEF_dom"/>
</dbReference>
<name>A0A8I1SVL9_THIA3</name>
<dbReference type="Gene3D" id="3.20.20.450">
    <property type="entry name" value="EAL domain"/>
    <property type="match status" value="1"/>
</dbReference>
<reference evidence="4" key="1">
    <citation type="submission" date="2021-02" db="EMBL/GenBank/DDBJ databases">
        <title>Thiocyanate and organic carbon inputs drive convergent selection for specific autotrophic Afipia and Thiobacillus strains within complex microbiomes.</title>
        <authorList>
            <person name="Huddy R.J."/>
            <person name="Sachdeva R."/>
            <person name="Kadzinga F."/>
            <person name="Kantor R.S."/>
            <person name="Harrison S.T.L."/>
            <person name="Banfield J.F."/>
        </authorList>
    </citation>
    <scope>NUCLEOTIDE SEQUENCE</scope>
    <source>
        <strain evidence="4">SCN18_13_7_16_R3_B_64_19</strain>
    </source>
</reference>
<organism evidence="4 5">
    <name type="scientific">Thiomonas arsenitoxydans (strain DSM 22701 / CIP 110005 / 3As)</name>
    <dbReference type="NCBI Taxonomy" id="426114"/>
    <lineage>
        <taxon>Bacteria</taxon>
        <taxon>Pseudomonadati</taxon>
        <taxon>Pseudomonadota</taxon>
        <taxon>Betaproteobacteria</taxon>
        <taxon>Burkholderiales</taxon>
        <taxon>Thiomonas</taxon>
    </lineage>
</organism>
<dbReference type="SMART" id="SM00052">
    <property type="entry name" value="EAL"/>
    <property type="match status" value="1"/>
</dbReference>
<dbReference type="CDD" id="cd01949">
    <property type="entry name" value="GGDEF"/>
    <property type="match status" value="1"/>
</dbReference>
<dbReference type="PANTHER" id="PTHR44757">
    <property type="entry name" value="DIGUANYLATE CYCLASE DGCP"/>
    <property type="match status" value="1"/>
</dbReference>
<feature type="transmembrane region" description="Helical" evidence="1">
    <location>
        <begin position="49"/>
        <end position="67"/>
    </location>
</feature>
<dbReference type="AlphaFoldDB" id="A0A8I1SVL9"/>
<dbReference type="PANTHER" id="PTHR44757:SF2">
    <property type="entry name" value="BIOFILM ARCHITECTURE MAINTENANCE PROTEIN MBAA"/>
    <property type="match status" value="1"/>
</dbReference>
<accession>A0A8I1SVL9</accession>
<dbReference type="Proteomes" id="UP000664800">
    <property type="component" value="Unassembled WGS sequence"/>
</dbReference>
<dbReference type="SUPFAM" id="SSF141868">
    <property type="entry name" value="EAL domain-like"/>
    <property type="match status" value="1"/>
</dbReference>
<dbReference type="Gene3D" id="1.20.120.30">
    <property type="entry name" value="Aspartate receptor, ligand-binding domain"/>
    <property type="match status" value="1"/>
</dbReference>
<dbReference type="InterPro" id="IPR025991">
    <property type="entry name" value="Chemoreceptor_zinc-bind_dom"/>
</dbReference>
<dbReference type="InterPro" id="IPR043128">
    <property type="entry name" value="Rev_trsase/Diguanyl_cyclase"/>
</dbReference>
<dbReference type="Gene3D" id="3.30.70.270">
    <property type="match status" value="1"/>
</dbReference>
<dbReference type="InterPro" id="IPR001633">
    <property type="entry name" value="EAL_dom"/>
</dbReference>
<dbReference type="SUPFAM" id="SSF55073">
    <property type="entry name" value="Nucleotide cyclase"/>
    <property type="match status" value="1"/>
</dbReference>
<dbReference type="PROSITE" id="PS50887">
    <property type="entry name" value="GGDEF"/>
    <property type="match status" value="1"/>
</dbReference>
<dbReference type="SMART" id="SM00267">
    <property type="entry name" value="GGDEF"/>
    <property type="match status" value="1"/>
</dbReference>
<evidence type="ECO:0000313" key="4">
    <source>
        <dbReference type="EMBL" id="MBN8745820.1"/>
    </source>
</evidence>
<dbReference type="CDD" id="cd12915">
    <property type="entry name" value="PDC2_DGC_like"/>
    <property type="match status" value="1"/>
</dbReference>
<comment type="caution">
    <text evidence="4">The sequence shown here is derived from an EMBL/GenBank/DDBJ whole genome shotgun (WGS) entry which is preliminary data.</text>
</comment>
<dbReference type="EMBL" id="JAFKMR010000046">
    <property type="protein sequence ID" value="MBN8745820.1"/>
    <property type="molecule type" value="Genomic_DNA"/>
</dbReference>
<proteinExistence type="predicted"/>
<dbReference type="Pfam" id="PF00990">
    <property type="entry name" value="GGDEF"/>
    <property type="match status" value="1"/>
</dbReference>
<keyword evidence="1" id="KW-1133">Transmembrane helix</keyword>
<dbReference type="Gene3D" id="3.30.450.20">
    <property type="entry name" value="PAS domain"/>
    <property type="match status" value="2"/>
</dbReference>
<dbReference type="NCBIfam" id="TIGR00254">
    <property type="entry name" value="GGDEF"/>
    <property type="match status" value="1"/>
</dbReference>
<dbReference type="InterPro" id="IPR029787">
    <property type="entry name" value="Nucleotide_cyclase"/>
</dbReference>
<dbReference type="FunFam" id="3.30.70.270:FF:000001">
    <property type="entry name" value="Diguanylate cyclase domain protein"/>
    <property type="match status" value="1"/>
</dbReference>
<feature type="domain" description="EAL" evidence="2">
    <location>
        <begin position="548"/>
        <end position="806"/>
    </location>
</feature>
<dbReference type="Pfam" id="PF13682">
    <property type="entry name" value="CZB"/>
    <property type="match status" value="1"/>
</dbReference>